<gene>
    <name evidence="1" type="ORF">CROQUDRAFT_705414</name>
</gene>
<evidence type="ECO:0000313" key="1">
    <source>
        <dbReference type="EMBL" id="KAG0145569.1"/>
    </source>
</evidence>
<protein>
    <submittedName>
        <fullName evidence="1">Uncharacterized protein</fullName>
    </submittedName>
</protein>
<name>A0A9P6TBD0_9BASI</name>
<dbReference type="Proteomes" id="UP000886653">
    <property type="component" value="Unassembled WGS sequence"/>
</dbReference>
<organism evidence="1 2">
    <name type="scientific">Cronartium quercuum f. sp. fusiforme G11</name>
    <dbReference type="NCBI Taxonomy" id="708437"/>
    <lineage>
        <taxon>Eukaryota</taxon>
        <taxon>Fungi</taxon>
        <taxon>Dikarya</taxon>
        <taxon>Basidiomycota</taxon>
        <taxon>Pucciniomycotina</taxon>
        <taxon>Pucciniomycetes</taxon>
        <taxon>Pucciniales</taxon>
        <taxon>Coleosporiaceae</taxon>
        <taxon>Cronartium</taxon>
    </lineage>
</organism>
<keyword evidence="2" id="KW-1185">Reference proteome</keyword>
<comment type="caution">
    <text evidence="1">The sequence shown here is derived from an EMBL/GenBank/DDBJ whole genome shotgun (WGS) entry which is preliminary data.</text>
</comment>
<dbReference type="EMBL" id="MU167274">
    <property type="protein sequence ID" value="KAG0145569.1"/>
    <property type="molecule type" value="Genomic_DNA"/>
</dbReference>
<accession>A0A9P6TBD0</accession>
<evidence type="ECO:0000313" key="2">
    <source>
        <dbReference type="Proteomes" id="UP000886653"/>
    </source>
</evidence>
<reference evidence="1" key="1">
    <citation type="submission" date="2013-11" db="EMBL/GenBank/DDBJ databases">
        <title>Genome sequence of the fusiform rust pathogen reveals effectors for host alternation and coevolution with pine.</title>
        <authorList>
            <consortium name="DOE Joint Genome Institute"/>
            <person name="Smith K."/>
            <person name="Pendleton A."/>
            <person name="Kubisiak T."/>
            <person name="Anderson C."/>
            <person name="Salamov A."/>
            <person name="Aerts A."/>
            <person name="Riley R."/>
            <person name="Clum A."/>
            <person name="Lindquist E."/>
            <person name="Ence D."/>
            <person name="Campbell M."/>
            <person name="Kronenberg Z."/>
            <person name="Feau N."/>
            <person name="Dhillon B."/>
            <person name="Hamelin R."/>
            <person name="Burleigh J."/>
            <person name="Smith J."/>
            <person name="Yandell M."/>
            <person name="Nelson C."/>
            <person name="Grigoriev I."/>
            <person name="Davis J."/>
        </authorList>
    </citation>
    <scope>NUCLEOTIDE SEQUENCE</scope>
    <source>
        <strain evidence="1">G11</strain>
    </source>
</reference>
<dbReference type="AlphaFoldDB" id="A0A9P6TBD0"/>
<proteinExistence type="predicted"/>
<sequence>MILSPRGTQTDALGFRIRSVGGKRLIHHITFRGVQVFKSSIVPAMVNRRMQAAKRWFKSTPFKIMVIVSVPYLTQYRTRTTNPTVLMYALSGVSDQGAAISPRAFFSGLLRRSPEMNENLPICQPEYHHAIESSYHGWIQYFLSKNPTEQLYLLEILRQSTCVRRSRERLTYYPQYSGTALFMNLIGRIEGACYKLRNSTEL</sequence>